<feature type="compositionally biased region" description="Polar residues" evidence="10">
    <location>
        <begin position="157"/>
        <end position="169"/>
    </location>
</feature>
<dbReference type="AlphaFoldDB" id="A0A4R0RSQ1"/>
<evidence type="ECO:0000256" key="7">
    <source>
        <dbReference type="ARBA" id="ARBA00023242"/>
    </source>
</evidence>
<sequence length="408" mass="44525">MASTSHPPLRKYTVEEKTQLLANLDLEVAHRTRQFESWLNDALENFRMHQEGLISRVPRLVRDITMREFAKYNGDVQECLKGVQRERLGGDAATIDKSTRKRKWVESQEAEAKAMEEAEGSKGAAKSARMIMATPKKKPMSFQAPGTAGRSRLPITKTPSTARIVSTMPQRMASPSPHKAAPNKGILFPKLGPGSRPGSPSKPTSPHKTQPPSRVPSSSSFNPAISSLSHPRWPRKDESMLSVNGSPLANPYQLNMGFAGWLSAENTTNGDGKGAHRGHQRTNSIIVRSASGSQTHTRTNSQAGRVESSHSRSNSHTTNGGFVPNRIKSPEETHENPKTPTRPTLSLPSAAAMVAVPTKDGHVLEFDPLHTTPAEIDALEGITDSAKKQARADIARLVMQAVELWKIT</sequence>
<dbReference type="GO" id="GO:0000775">
    <property type="term" value="C:chromosome, centromeric region"/>
    <property type="evidence" value="ECO:0007669"/>
    <property type="project" value="UniProtKB-SubCell"/>
</dbReference>
<reference evidence="12 13" key="1">
    <citation type="submission" date="2018-11" db="EMBL/GenBank/DDBJ databases">
        <title>Genome assembly of Steccherinum ochraceum LE-BIN_3174, the white-rot fungus of the Steccherinaceae family (The Residual Polyporoid clade, Polyporales, Basidiomycota).</title>
        <authorList>
            <person name="Fedorova T.V."/>
            <person name="Glazunova O.A."/>
            <person name="Landesman E.O."/>
            <person name="Moiseenko K.V."/>
            <person name="Psurtseva N.V."/>
            <person name="Savinova O.S."/>
            <person name="Shakhova N.V."/>
            <person name="Tyazhelova T.V."/>
            <person name="Vasina D.V."/>
        </authorList>
    </citation>
    <scope>NUCLEOTIDE SEQUENCE [LARGE SCALE GENOMIC DNA]</scope>
    <source>
        <strain evidence="12 13">LE-BIN_3174</strain>
    </source>
</reference>
<dbReference type="GO" id="GO:0005634">
    <property type="term" value="C:nucleus"/>
    <property type="evidence" value="ECO:0007669"/>
    <property type="project" value="UniProtKB-SubCell"/>
</dbReference>
<keyword evidence="5" id="KW-0132">Cell division</keyword>
<keyword evidence="6" id="KW-0498">Mitosis</keyword>
<keyword evidence="7" id="KW-0539">Nucleus</keyword>
<comment type="subcellular location">
    <subcellularLocation>
        <location evidence="2">Chromosome</location>
        <location evidence="2">Centromere</location>
    </subcellularLocation>
    <subcellularLocation>
        <location evidence="1">Nucleus</location>
    </subcellularLocation>
</comment>
<evidence type="ECO:0000259" key="11">
    <source>
        <dbReference type="Pfam" id="PF10444"/>
    </source>
</evidence>
<dbReference type="InterPro" id="IPR018851">
    <property type="entry name" value="Borealin_N"/>
</dbReference>
<evidence type="ECO:0000256" key="4">
    <source>
        <dbReference type="ARBA" id="ARBA00022454"/>
    </source>
</evidence>
<evidence type="ECO:0000256" key="5">
    <source>
        <dbReference type="ARBA" id="ARBA00022618"/>
    </source>
</evidence>
<gene>
    <name evidence="12" type="ORF">EIP91_001215</name>
</gene>
<evidence type="ECO:0000256" key="9">
    <source>
        <dbReference type="ARBA" id="ARBA00023328"/>
    </source>
</evidence>
<evidence type="ECO:0000256" key="10">
    <source>
        <dbReference type="SAM" id="MobiDB-lite"/>
    </source>
</evidence>
<feature type="region of interest" description="Disordered" evidence="10">
    <location>
        <begin position="269"/>
        <end position="345"/>
    </location>
</feature>
<evidence type="ECO:0000256" key="6">
    <source>
        <dbReference type="ARBA" id="ARBA00022776"/>
    </source>
</evidence>
<evidence type="ECO:0000256" key="1">
    <source>
        <dbReference type="ARBA" id="ARBA00004123"/>
    </source>
</evidence>
<keyword evidence="8" id="KW-0131">Cell cycle</keyword>
<evidence type="ECO:0000313" key="12">
    <source>
        <dbReference type="EMBL" id="TCD70906.1"/>
    </source>
</evidence>
<dbReference type="Pfam" id="PF10444">
    <property type="entry name" value="Nbl1_Borealin_N"/>
    <property type="match status" value="1"/>
</dbReference>
<dbReference type="GO" id="GO:0051233">
    <property type="term" value="C:spindle midzone"/>
    <property type="evidence" value="ECO:0007669"/>
    <property type="project" value="TreeGrafter"/>
</dbReference>
<comment type="similarity">
    <text evidence="3">Belongs to the borealin family.</text>
</comment>
<organism evidence="12 13">
    <name type="scientific">Steccherinum ochraceum</name>
    <dbReference type="NCBI Taxonomy" id="92696"/>
    <lineage>
        <taxon>Eukaryota</taxon>
        <taxon>Fungi</taxon>
        <taxon>Dikarya</taxon>
        <taxon>Basidiomycota</taxon>
        <taxon>Agaricomycotina</taxon>
        <taxon>Agaricomycetes</taxon>
        <taxon>Polyporales</taxon>
        <taxon>Steccherinaceae</taxon>
        <taxon>Steccherinum</taxon>
    </lineage>
</organism>
<comment type="caution">
    <text evidence="12">The sequence shown here is derived from an EMBL/GenBank/DDBJ whole genome shotgun (WGS) entry which is preliminary data.</text>
</comment>
<feature type="compositionally biased region" description="Low complexity" evidence="10">
    <location>
        <begin position="189"/>
        <end position="206"/>
    </location>
</feature>
<keyword evidence="9" id="KW-0137">Centromere</keyword>
<evidence type="ECO:0000256" key="2">
    <source>
        <dbReference type="ARBA" id="ARBA00004584"/>
    </source>
</evidence>
<dbReference type="EMBL" id="RWJN01000013">
    <property type="protein sequence ID" value="TCD70906.1"/>
    <property type="molecule type" value="Genomic_DNA"/>
</dbReference>
<dbReference type="PANTHER" id="PTHR16040:SF7">
    <property type="entry name" value="AUSTRALIN, ISOFORM A-RELATED"/>
    <property type="match status" value="1"/>
</dbReference>
<dbReference type="PANTHER" id="PTHR16040">
    <property type="entry name" value="AUSTRALIN, ISOFORM A-RELATED"/>
    <property type="match status" value="1"/>
</dbReference>
<dbReference type="Proteomes" id="UP000292702">
    <property type="component" value="Unassembled WGS sequence"/>
</dbReference>
<dbReference type="GO" id="GO:0051301">
    <property type="term" value="P:cell division"/>
    <property type="evidence" value="ECO:0007669"/>
    <property type="project" value="UniProtKB-KW"/>
</dbReference>
<name>A0A4R0RSQ1_9APHY</name>
<dbReference type="OrthoDB" id="2392550at2759"/>
<feature type="compositionally biased region" description="Basic and acidic residues" evidence="10">
    <location>
        <begin position="328"/>
        <end position="337"/>
    </location>
</feature>
<protein>
    <recommendedName>
        <fullName evidence="11">Borealin N-terminal domain-containing protein</fullName>
    </recommendedName>
</protein>
<feature type="domain" description="Borealin N-terminal" evidence="11">
    <location>
        <begin position="17"/>
        <end position="71"/>
    </location>
</feature>
<proteinExistence type="inferred from homology"/>
<keyword evidence="13" id="KW-1185">Reference proteome</keyword>
<feature type="compositionally biased region" description="Polar residues" evidence="10">
    <location>
        <begin position="207"/>
        <end position="216"/>
    </location>
</feature>
<feature type="compositionally biased region" description="Polar residues" evidence="10">
    <location>
        <begin position="281"/>
        <end position="303"/>
    </location>
</feature>
<evidence type="ECO:0000313" key="13">
    <source>
        <dbReference type="Proteomes" id="UP000292702"/>
    </source>
</evidence>
<dbReference type="InterPro" id="IPR018867">
    <property type="entry name" value="Cell_div_borealin"/>
</dbReference>
<dbReference type="GO" id="GO:0000070">
    <property type="term" value="P:mitotic sister chromatid segregation"/>
    <property type="evidence" value="ECO:0007669"/>
    <property type="project" value="TreeGrafter"/>
</dbReference>
<feature type="region of interest" description="Disordered" evidence="10">
    <location>
        <begin position="137"/>
        <end position="239"/>
    </location>
</feature>
<keyword evidence="4" id="KW-0158">Chromosome</keyword>
<evidence type="ECO:0000256" key="8">
    <source>
        <dbReference type="ARBA" id="ARBA00023306"/>
    </source>
</evidence>
<dbReference type="GO" id="GO:0032133">
    <property type="term" value="C:chromosome passenger complex"/>
    <property type="evidence" value="ECO:0007669"/>
    <property type="project" value="TreeGrafter"/>
</dbReference>
<evidence type="ECO:0000256" key="3">
    <source>
        <dbReference type="ARBA" id="ARBA00009914"/>
    </source>
</evidence>
<feature type="compositionally biased region" description="Low complexity" evidence="10">
    <location>
        <begin position="217"/>
        <end position="229"/>
    </location>
</feature>
<accession>A0A4R0RSQ1</accession>